<dbReference type="GO" id="GO:0045703">
    <property type="term" value="F:ketoreductase activity"/>
    <property type="evidence" value="ECO:0007669"/>
    <property type="project" value="TreeGrafter"/>
</dbReference>
<evidence type="ECO:0000256" key="1">
    <source>
        <dbReference type="ARBA" id="ARBA00023002"/>
    </source>
</evidence>
<dbReference type="GO" id="GO:0005783">
    <property type="term" value="C:endoplasmic reticulum"/>
    <property type="evidence" value="ECO:0007669"/>
    <property type="project" value="TreeGrafter"/>
</dbReference>
<dbReference type="PANTHER" id="PTHR43899">
    <property type="entry name" value="RH59310P"/>
    <property type="match status" value="1"/>
</dbReference>
<dbReference type="PANTHER" id="PTHR43899:SF26">
    <property type="entry name" value="ENOYL-(ACYL CARRIER) REDUCTASE"/>
    <property type="match status" value="1"/>
</dbReference>
<dbReference type="SUPFAM" id="SSF51735">
    <property type="entry name" value="NAD(P)-binding Rossmann-fold domains"/>
    <property type="match status" value="1"/>
</dbReference>
<keyword evidence="3" id="KW-1185">Reference proteome</keyword>
<evidence type="ECO:0000313" key="3">
    <source>
        <dbReference type="Proteomes" id="UP000501690"/>
    </source>
</evidence>
<dbReference type="Gene3D" id="3.40.50.720">
    <property type="entry name" value="NAD(P)-binding Rossmann-like Domain"/>
    <property type="match status" value="1"/>
</dbReference>
<gene>
    <name evidence="2" type="ORF">DEO72_LG9g1020</name>
</gene>
<sequence length="65" mass="7510">MEEASDELDVGVLVNNMGVMYSNVMFFDEVEEKVWMKMVRVNVEGTTKVTMCSAWDVGKKKWSNR</sequence>
<dbReference type="EMBL" id="CP039353">
    <property type="protein sequence ID" value="QCE06011.1"/>
    <property type="molecule type" value="Genomic_DNA"/>
</dbReference>
<organism evidence="2 3">
    <name type="scientific">Vigna unguiculata</name>
    <name type="common">Cowpea</name>
    <dbReference type="NCBI Taxonomy" id="3917"/>
    <lineage>
        <taxon>Eukaryota</taxon>
        <taxon>Viridiplantae</taxon>
        <taxon>Streptophyta</taxon>
        <taxon>Embryophyta</taxon>
        <taxon>Tracheophyta</taxon>
        <taxon>Spermatophyta</taxon>
        <taxon>Magnoliopsida</taxon>
        <taxon>eudicotyledons</taxon>
        <taxon>Gunneridae</taxon>
        <taxon>Pentapetalae</taxon>
        <taxon>rosids</taxon>
        <taxon>fabids</taxon>
        <taxon>Fabales</taxon>
        <taxon>Fabaceae</taxon>
        <taxon>Papilionoideae</taxon>
        <taxon>50 kb inversion clade</taxon>
        <taxon>NPAAA clade</taxon>
        <taxon>indigoferoid/millettioid clade</taxon>
        <taxon>Phaseoleae</taxon>
        <taxon>Vigna</taxon>
    </lineage>
</organism>
<evidence type="ECO:0000313" key="2">
    <source>
        <dbReference type="EMBL" id="QCE06011.1"/>
    </source>
</evidence>
<dbReference type="InterPro" id="IPR051019">
    <property type="entry name" value="VLCFA-Steroid_DH"/>
</dbReference>
<dbReference type="Proteomes" id="UP000501690">
    <property type="component" value="Linkage Group LG9"/>
</dbReference>
<keyword evidence="1" id="KW-0560">Oxidoreductase</keyword>
<proteinExistence type="predicted"/>
<accession>A0A4D6MZG8</accession>
<name>A0A4D6MZG8_VIGUN</name>
<protein>
    <submittedName>
        <fullName evidence="2">Beta-keto reductase</fullName>
    </submittedName>
</protein>
<dbReference type="InterPro" id="IPR036291">
    <property type="entry name" value="NAD(P)-bd_dom_sf"/>
</dbReference>
<dbReference type="AlphaFoldDB" id="A0A4D6MZG8"/>
<reference evidence="2 3" key="1">
    <citation type="submission" date="2019-04" db="EMBL/GenBank/DDBJ databases">
        <title>An improved genome assembly and genetic linkage map for asparagus bean, Vigna unguiculata ssp. sesquipedialis.</title>
        <authorList>
            <person name="Xia Q."/>
            <person name="Zhang R."/>
            <person name="Dong Y."/>
        </authorList>
    </citation>
    <scope>NUCLEOTIDE SEQUENCE [LARGE SCALE GENOMIC DNA]</scope>
    <source>
        <tissue evidence="2">Leaf</tissue>
    </source>
</reference>